<reference evidence="3 4" key="1">
    <citation type="submission" date="2018-06" db="EMBL/GenBank/DDBJ databases">
        <title>Sphaerisporangium craniellae sp. nov., isolated from a marine sponge in the South China Sea.</title>
        <authorList>
            <person name="Li L."/>
        </authorList>
    </citation>
    <scope>NUCLEOTIDE SEQUENCE [LARGE SCALE GENOMIC DNA]</scope>
    <source>
        <strain evidence="3 4">LHW63015</strain>
    </source>
</reference>
<feature type="transmembrane region" description="Helical" evidence="1">
    <location>
        <begin position="654"/>
        <end position="676"/>
    </location>
</feature>
<sequence>MRRRWLVLMAGAAIVVGVAAAVVGLASEFAVDDTAEWLPSMRRYPLPWLAGAVAIGVVAALLLWWAQHAYESTKVVPRDGGAPEDPLDAVLREIAVEQRRRVGERRERGRVYRSEPLPVMWSDDSSPAARRPVGTLVDRFVGRLLDPGDGVPRVVITGSPGAGKTTLAAMLVEGVLAAPRVTRVPVVFRLASWEPDRVEPAKWMRSRLAEDFPDLGRRYGKGVYHKLIGDRRIIAVFDGLDEIRDGLRPVALVKIDEWLRLHQDATPFVLTCRAAEYARLEPTGHVLPKVPVYQLQPVDSGAAMAYLGSGPAWEPVRRRLAEEGEEGPLAQALSTPLMIGLAHRVFGGHEPSAGPERLADRAALPDRESIEAMLLGTFAPEVLRDDHRFGIDNHGKKGRWPVRGSLRWLRFLARRLAALDEHDIGWSRLHQLAPNRWPLVPALCGLAAGAVVAHGARLVGLPTGLRWGVAAGAGCAVLLWLLDKGAAGERPRHPVGGALFAGTRIGMYGGLAVGLPGAFFAGLAGETLGTLLLGAALAIVAGLLAPEPRRTATMGAAMLSGTIAGAVAWLVAALVCGFPQGAQVSYATRLPGGAAAGALQAWRAALGYGLADQLRFAGAFSLTVGIVVGVLMAGTGMAARLIEPRYPRRGRHAVAAATLFAVAGGVVGAGSAVVLAGPAAGASAALIGTAFGALFGPLALRRRRPGTSVRAEELQRSMGLRVKAGMIGGLLGGGLGGFLLPGQYAYLETDALGNASAGAADGMQAGLALGLISGIVFAGSDRNAEGVGVSPEGRRRLLMPLSWAGLGLAVGALMGVALNAALARFIMLDGTVVVVTYALTGLTLGAAGAVAVWVEGRPEMDPESTLRTARTTTLGAGVLVGVAGGAVTGMVTNPTYGVIAIVMVLTLVVGTSPWGLFTVSRCRLALGGRIPWRFTRFLRDMYDLEILRRAGAGYQLRHVRLRDELAGANRRESAQVPVAHAGARAVTAPGRSRRVAAACAAVVVLAGVGVTGPLRPAVDPAPSQELRAALDDARWVDKPLSPSIAYSGFPYGYAFRATLKIHGPGLAGVNLPGLAYVLISCQGQYAFFLTSDPAGPTQAKRQRVALTGYTTAIDTGSPCTNTITVLARRGTLRLFVETTYCDEVRLPTLGPVPDPKPMSLSSQRGDTYVMVLSHGMSALGRP</sequence>
<feature type="transmembrane region" description="Helical" evidence="1">
    <location>
        <begin position="682"/>
        <end position="700"/>
    </location>
</feature>
<keyword evidence="1" id="KW-0472">Membrane</keyword>
<protein>
    <recommendedName>
        <fullName evidence="2">NACHT domain-containing protein</fullName>
    </recommendedName>
</protein>
<evidence type="ECO:0000313" key="4">
    <source>
        <dbReference type="Proteomes" id="UP000253303"/>
    </source>
</evidence>
<feature type="transmembrane region" description="Helical" evidence="1">
    <location>
        <begin position="616"/>
        <end position="642"/>
    </location>
</feature>
<accession>A0A366M1C2</accession>
<feature type="transmembrane region" description="Helical" evidence="1">
    <location>
        <begin position="762"/>
        <end position="780"/>
    </location>
</feature>
<dbReference type="SUPFAM" id="SSF52540">
    <property type="entry name" value="P-loop containing nucleoside triphosphate hydrolases"/>
    <property type="match status" value="1"/>
</dbReference>
<dbReference type="Pfam" id="PF05729">
    <property type="entry name" value="NACHT"/>
    <property type="match status" value="1"/>
</dbReference>
<dbReference type="AlphaFoldDB" id="A0A366M1C2"/>
<name>A0A366M1C2_9ACTN</name>
<dbReference type="EMBL" id="QMEY01000005">
    <property type="protein sequence ID" value="RBQ19429.1"/>
    <property type="molecule type" value="Genomic_DNA"/>
</dbReference>
<feature type="transmembrane region" description="Helical" evidence="1">
    <location>
        <begin position="557"/>
        <end position="580"/>
    </location>
</feature>
<feature type="transmembrane region" description="Helical" evidence="1">
    <location>
        <begin position="995"/>
        <end position="1014"/>
    </location>
</feature>
<keyword evidence="1" id="KW-1133">Transmembrane helix</keyword>
<dbReference type="InterPro" id="IPR007111">
    <property type="entry name" value="NACHT_NTPase"/>
</dbReference>
<feature type="transmembrane region" description="Helical" evidence="1">
    <location>
        <begin position="527"/>
        <end position="545"/>
    </location>
</feature>
<evidence type="ECO:0000259" key="2">
    <source>
        <dbReference type="PROSITE" id="PS50837"/>
    </source>
</evidence>
<evidence type="ECO:0000313" key="3">
    <source>
        <dbReference type="EMBL" id="RBQ19429.1"/>
    </source>
</evidence>
<feature type="domain" description="NACHT" evidence="2">
    <location>
        <begin position="152"/>
        <end position="243"/>
    </location>
</feature>
<dbReference type="Proteomes" id="UP000253303">
    <property type="component" value="Unassembled WGS sequence"/>
</dbReference>
<feature type="transmembrane region" description="Helical" evidence="1">
    <location>
        <begin position="832"/>
        <end position="854"/>
    </location>
</feature>
<feature type="transmembrane region" description="Helical" evidence="1">
    <location>
        <begin position="437"/>
        <end position="459"/>
    </location>
</feature>
<dbReference type="InterPro" id="IPR027417">
    <property type="entry name" value="P-loop_NTPase"/>
</dbReference>
<evidence type="ECO:0000256" key="1">
    <source>
        <dbReference type="SAM" id="Phobius"/>
    </source>
</evidence>
<feature type="transmembrane region" description="Helical" evidence="1">
    <location>
        <begin position="874"/>
        <end position="892"/>
    </location>
</feature>
<feature type="transmembrane region" description="Helical" evidence="1">
    <location>
        <begin position="494"/>
        <end position="521"/>
    </location>
</feature>
<dbReference type="Gene3D" id="3.40.50.300">
    <property type="entry name" value="P-loop containing nucleotide triphosphate hydrolases"/>
    <property type="match status" value="1"/>
</dbReference>
<proteinExistence type="predicted"/>
<dbReference type="PROSITE" id="PS50837">
    <property type="entry name" value="NACHT"/>
    <property type="match status" value="1"/>
</dbReference>
<feature type="transmembrane region" description="Helical" evidence="1">
    <location>
        <begin position="898"/>
        <end position="919"/>
    </location>
</feature>
<gene>
    <name evidence="3" type="ORF">DP939_16070</name>
</gene>
<comment type="caution">
    <text evidence="3">The sequence shown here is derived from an EMBL/GenBank/DDBJ whole genome shotgun (WGS) entry which is preliminary data.</text>
</comment>
<organism evidence="3 4">
    <name type="scientific">Spongiactinospora rosea</name>
    <dbReference type="NCBI Taxonomy" id="2248750"/>
    <lineage>
        <taxon>Bacteria</taxon>
        <taxon>Bacillati</taxon>
        <taxon>Actinomycetota</taxon>
        <taxon>Actinomycetes</taxon>
        <taxon>Streptosporangiales</taxon>
        <taxon>Streptosporangiaceae</taxon>
        <taxon>Spongiactinospora</taxon>
    </lineage>
</organism>
<feature type="transmembrane region" description="Helical" evidence="1">
    <location>
        <begin position="801"/>
        <end position="826"/>
    </location>
</feature>
<keyword evidence="4" id="KW-1185">Reference proteome</keyword>
<keyword evidence="1" id="KW-0812">Transmembrane</keyword>
<feature type="transmembrane region" description="Helical" evidence="1">
    <location>
        <begin position="720"/>
        <end position="742"/>
    </location>
</feature>
<feature type="transmembrane region" description="Helical" evidence="1">
    <location>
        <begin position="44"/>
        <end position="65"/>
    </location>
</feature>
<feature type="transmembrane region" description="Helical" evidence="1">
    <location>
        <begin position="465"/>
        <end position="482"/>
    </location>
</feature>